<feature type="coiled-coil region" evidence="8">
    <location>
        <begin position="1016"/>
        <end position="1076"/>
    </location>
</feature>
<evidence type="ECO:0000313" key="12">
    <source>
        <dbReference type="EMBL" id="CAD8515575.1"/>
    </source>
</evidence>
<dbReference type="PANTHER" id="PTHR37739:SF13">
    <property type="entry name" value="KINESIN MOTOR DOMAIN-CONTAINING PROTEIN"/>
    <property type="match status" value="1"/>
</dbReference>
<dbReference type="GO" id="GO:0003777">
    <property type="term" value="F:microtubule motor activity"/>
    <property type="evidence" value="ECO:0007669"/>
    <property type="project" value="InterPro"/>
</dbReference>
<protein>
    <recommendedName>
        <fullName evidence="10">Kinesin motor domain-containing protein</fullName>
    </recommendedName>
</protein>
<evidence type="ECO:0000256" key="7">
    <source>
        <dbReference type="PROSITE-ProRule" id="PRU00283"/>
    </source>
</evidence>
<feature type="region of interest" description="Disordered" evidence="9">
    <location>
        <begin position="1367"/>
        <end position="1451"/>
    </location>
</feature>
<accession>A0A6U0N4I3</accession>
<dbReference type="GO" id="GO:0005874">
    <property type="term" value="C:microtubule"/>
    <property type="evidence" value="ECO:0007669"/>
    <property type="project" value="UniProtKB-KW"/>
</dbReference>
<dbReference type="PROSITE" id="PS50067">
    <property type="entry name" value="KINESIN_MOTOR_2"/>
    <property type="match status" value="1"/>
</dbReference>
<keyword evidence="3 7" id="KW-0067">ATP-binding</keyword>
<dbReference type="EMBL" id="HBEQ01003856">
    <property type="protein sequence ID" value="CAD8515575.1"/>
    <property type="molecule type" value="Transcribed_RNA"/>
</dbReference>
<name>A0A6U0N4I3_MICPS</name>
<dbReference type="CDD" id="cd00106">
    <property type="entry name" value="KISc"/>
    <property type="match status" value="1"/>
</dbReference>
<sequence>MADDMDIGPVEHTIRGGANHNIQVLVRVRPPNSRELDQGYVKGVHTSGQSIEIASKSNATYSYDHVYDHDASQADIFESVGVPVTDAFLEGYHGCLIAYGQTGAGKTFTMQGPDEHTKTDNISGDTGVMYAAEDPEQLGLIPRVLKRIFAHIESELAAAENKENAGDVNIEKPELEFTVKCSYLEIYNETMADLLSDPGSAVQPNIREHDKKGVFVEGLTEASVHSAEETYELFQRGSHNRRVGITEMNRESSRSHAVFTVNLESRRRAFAGAALQKRSALLHLVDLAGSERQKSTESAGVRLKEASAINKSLSALGNVIKALVDVSDGKDRHVPYRDSKLTFLLKEALGGKARCTLLACVSPAAGQIEETLSTLKFAQRAKLVKVTACKNEEAVGSVAELAAEVTRLRNILSEGTAEGANHARLRANDLELHIARANRVAAATAKAAELETEKLLGKLAEVQELASRLEKNLQSTKMVLRLKEARLSKGVKSSENIDSEEMESLRKMAECPPEVIRMRIEMQQLRDQIEQLEAENGIHPAKGKMSQLERDIKELRTLRTDECELVAQNIEDRAAADAVREETERVNKMLEAQRDASEHAAALSEDAAATAEAARAEAVIAQVTAEAKQKDAEANMLRVQATFDEQKNVMEEMFVRIEKLDALRTELEQQLAEANLAGKAVRTEVEEAKAALAVMTGAKNDVEAEAAAAAQRHNHELARRDEEFITAMAAHRNEISEIQKSHAAIFVATTETHKREMENLVASHDKTITEMKDAHTKELAASAETHAIDLAKQRRGLEKSAHEALLKEKHGHDEIVAKLEAAHAQNVQVKIKDHNDFIARLSAIHEAALVSKEEEYKAAIEDVVASADAKVSDATAELEAIESAHKAAIVEAAIAHRTELNELKGAHNDSIDNLTKAHKEQLEEIKSKHAQQLANQRMIMEAAAAKSAEEIEKYEPLRKTVETLEAELVHVKEAHEVKVAELENKHKEELKKLEARYKGEIVKVQSAATETAAAREAKLAKQVATAERAYQEAAETIAAMETVKMTAMEELKVTHAAALEAAKQSYASAIQAAEAEKISAVKAATDSASRIAEDIDQKHAAALVEVEERVTRMAAKSADLKLVAASEAAEMDKVAALQALEISHEKAMRALQADLVDRLHKEKAIALANAENEKIAAVAAASESNTRDAVLKLKEAHAEEIRELEITHAKMLAEAAEEQTRAASIRLKEAITEAESRANTILTKQRETLESAAKAGMRAQEKMLASAEEKLTSLKAELTAAKEAGNDAEARAAKFEAAAKAAVIAAKAELDLLREESSKAHAAELDALRASLEEEAKLGHRSAASSDGKVLELQSIIARLSGELAAAKNSADVAEPPKTASKRGRSKRAATPEPEPNDVKYEKSVTRSVSKSRKPLSSVSANVDVGEDNASDELVATKRARGTTKATMRAS</sequence>
<dbReference type="SUPFAM" id="SSF52540">
    <property type="entry name" value="P-loop containing nucleoside triphosphate hydrolases"/>
    <property type="match status" value="1"/>
</dbReference>
<comment type="similarity">
    <text evidence="6">Belongs to the TRAFAC class myosin-kinesin ATPase superfamily. Kinesin family. KIN-12 subfamily.</text>
</comment>
<evidence type="ECO:0000256" key="9">
    <source>
        <dbReference type="SAM" id="MobiDB-lite"/>
    </source>
</evidence>
<gene>
    <name evidence="11" type="ORF">MCOM1403_LOCUS2999</name>
    <name evidence="12" type="ORF">MCOM1403_LOCUS3000</name>
</gene>
<feature type="coiled-coil region" evidence="8">
    <location>
        <begin position="445"/>
        <end position="479"/>
    </location>
</feature>
<feature type="coiled-coil region" evidence="8">
    <location>
        <begin position="1194"/>
        <end position="1233"/>
    </location>
</feature>
<evidence type="ECO:0000256" key="3">
    <source>
        <dbReference type="ARBA" id="ARBA00022840"/>
    </source>
</evidence>
<proteinExistence type="inferred from homology"/>
<dbReference type="InterPro" id="IPR036961">
    <property type="entry name" value="Kinesin_motor_dom_sf"/>
</dbReference>
<evidence type="ECO:0000256" key="4">
    <source>
        <dbReference type="ARBA" id="ARBA00023054"/>
    </source>
</evidence>
<evidence type="ECO:0000256" key="2">
    <source>
        <dbReference type="ARBA" id="ARBA00022741"/>
    </source>
</evidence>
<evidence type="ECO:0000256" key="8">
    <source>
        <dbReference type="SAM" id="Coils"/>
    </source>
</evidence>
<dbReference type="GO" id="GO:0007018">
    <property type="term" value="P:microtubule-based movement"/>
    <property type="evidence" value="ECO:0007669"/>
    <property type="project" value="InterPro"/>
</dbReference>
<dbReference type="EMBL" id="HBEQ01003855">
    <property type="protein sequence ID" value="CAD8515574.1"/>
    <property type="molecule type" value="Transcribed_RNA"/>
</dbReference>
<evidence type="ECO:0000256" key="1">
    <source>
        <dbReference type="ARBA" id="ARBA00022701"/>
    </source>
</evidence>
<keyword evidence="4 8" id="KW-0175">Coiled coil</keyword>
<dbReference type="InterPro" id="IPR001752">
    <property type="entry name" value="Kinesin_motor_dom"/>
</dbReference>
<feature type="coiled-coil region" evidence="8">
    <location>
        <begin position="580"/>
        <end position="705"/>
    </location>
</feature>
<dbReference type="InterPro" id="IPR027417">
    <property type="entry name" value="P-loop_NTPase"/>
</dbReference>
<dbReference type="SMART" id="SM00129">
    <property type="entry name" value="KISc"/>
    <property type="match status" value="1"/>
</dbReference>
<feature type="coiled-coil region" evidence="8">
    <location>
        <begin position="1257"/>
        <end position="1316"/>
    </location>
</feature>
<dbReference type="PANTHER" id="PTHR37739">
    <property type="entry name" value="KINESIN-LIKE PROTEIN KIN-12D"/>
    <property type="match status" value="1"/>
</dbReference>
<keyword evidence="1" id="KW-0493">Microtubule</keyword>
<dbReference type="Pfam" id="PF00225">
    <property type="entry name" value="Kinesin"/>
    <property type="match status" value="1"/>
</dbReference>
<keyword evidence="5 7" id="KW-0505">Motor protein</keyword>
<evidence type="ECO:0000313" key="11">
    <source>
        <dbReference type="EMBL" id="CAD8515574.1"/>
    </source>
</evidence>
<feature type="binding site" evidence="7">
    <location>
        <begin position="100"/>
        <end position="107"/>
    </location>
    <ligand>
        <name>ATP</name>
        <dbReference type="ChEBI" id="CHEBI:30616"/>
    </ligand>
</feature>
<evidence type="ECO:0000256" key="5">
    <source>
        <dbReference type="ARBA" id="ARBA00023175"/>
    </source>
</evidence>
<dbReference type="PRINTS" id="PR00380">
    <property type="entry name" value="KINESINHEAVY"/>
</dbReference>
<dbReference type="GO" id="GO:0005524">
    <property type="term" value="F:ATP binding"/>
    <property type="evidence" value="ECO:0007669"/>
    <property type="project" value="UniProtKB-UniRule"/>
</dbReference>
<organism evidence="12">
    <name type="scientific">Micromonas pusilla</name>
    <name type="common">Picoplanktonic green alga</name>
    <name type="synonym">Chromulina pusilla</name>
    <dbReference type="NCBI Taxonomy" id="38833"/>
    <lineage>
        <taxon>Eukaryota</taxon>
        <taxon>Viridiplantae</taxon>
        <taxon>Chlorophyta</taxon>
        <taxon>Mamiellophyceae</taxon>
        <taxon>Mamiellales</taxon>
        <taxon>Mamiellaceae</taxon>
        <taxon>Micromonas</taxon>
    </lineage>
</organism>
<dbReference type="InterPro" id="IPR044986">
    <property type="entry name" value="KIF15/KIN-12"/>
</dbReference>
<evidence type="ECO:0000259" key="10">
    <source>
        <dbReference type="PROSITE" id="PS50067"/>
    </source>
</evidence>
<dbReference type="GO" id="GO:0008017">
    <property type="term" value="F:microtubule binding"/>
    <property type="evidence" value="ECO:0007669"/>
    <property type="project" value="InterPro"/>
</dbReference>
<reference evidence="12" key="1">
    <citation type="submission" date="2021-01" db="EMBL/GenBank/DDBJ databases">
        <authorList>
            <person name="Corre E."/>
            <person name="Pelletier E."/>
            <person name="Niang G."/>
            <person name="Scheremetjew M."/>
            <person name="Finn R."/>
            <person name="Kale V."/>
            <person name="Holt S."/>
            <person name="Cochrane G."/>
            <person name="Meng A."/>
            <person name="Brown T."/>
            <person name="Cohen L."/>
        </authorList>
    </citation>
    <scope>NUCLEOTIDE SEQUENCE</scope>
    <source>
        <strain evidence="12">CCMP1723</strain>
    </source>
</reference>
<keyword evidence="2 7" id="KW-0547">Nucleotide-binding</keyword>
<evidence type="ECO:0000256" key="6">
    <source>
        <dbReference type="ARBA" id="ARBA00034488"/>
    </source>
</evidence>
<dbReference type="Gene3D" id="3.40.850.10">
    <property type="entry name" value="Kinesin motor domain"/>
    <property type="match status" value="1"/>
</dbReference>
<feature type="domain" description="Kinesin motor" evidence="10">
    <location>
        <begin position="21"/>
        <end position="384"/>
    </location>
</feature>